<reference evidence="1 3" key="1">
    <citation type="journal article" date="2017" name="Nature">
        <title>The sunflower genome provides insights into oil metabolism, flowering and Asterid evolution.</title>
        <authorList>
            <person name="Badouin H."/>
            <person name="Gouzy J."/>
            <person name="Grassa C.J."/>
            <person name="Murat F."/>
            <person name="Staton S.E."/>
            <person name="Cottret L."/>
            <person name="Lelandais-Briere C."/>
            <person name="Owens G.L."/>
            <person name="Carrere S."/>
            <person name="Mayjonade B."/>
            <person name="Legrand L."/>
            <person name="Gill N."/>
            <person name="Kane N.C."/>
            <person name="Bowers J.E."/>
            <person name="Hubner S."/>
            <person name="Bellec A."/>
            <person name="Berard A."/>
            <person name="Berges H."/>
            <person name="Blanchet N."/>
            <person name="Boniface M.C."/>
            <person name="Brunel D."/>
            <person name="Catrice O."/>
            <person name="Chaidir N."/>
            <person name="Claudel C."/>
            <person name="Donnadieu C."/>
            <person name="Faraut T."/>
            <person name="Fievet G."/>
            <person name="Helmstetter N."/>
            <person name="King M."/>
            <person name="Knapp S.J."/>
            <person name="Lai Z."/>
            <person name="Le Paslier M.C."/>
            <person name="Lippi Y."/>
            <person name="Lorenzon L."/>
            <person name="Mandel J.R."/>
            <person name="Marage G."/>
            <person name="Marchand G."/>
            <person name="Marquand E."/>
            <person name="Bret-Mestries E."/>
            <person name="Morien E."/>
            <person name="Nambeesan S."/>
            <person name="Nguyen T."/>
            <person name="Pegot-Espagnet P."/>
            <person name="Pouilly N."/>
            <person name="Raftis F."/>
            <person name="Sallet E."/>
            <person name="Schiex T."/>
            <person name="Thomas J."/>
            <person name="Vandecasteele C."/>
            <person name="Vares D."/>
            <person name="Vear F."/>
            <person name="Vautrin S."/>
            <person name="Crespi M."/>
            <person name="Mangin B."/>
            <person name="Burke J.M."/>
            <person name="Salse J."/>
            <person name="Munos S."/>
            <person name="Vincourt P."/>
            <person name="Rieseberg L.H."/>
            <person name="Langlade N.B."/>
        </authorList>
    </citation>
    <scope>NUCLEOTIDE SEQUENCE [LARGE SCALE GENOMIC DNA]</scope>
    <source>
        <strain evidence="3">cv. SF193</strain>
        <tissue evidence="1">Leaves</tissue>
    </source>
</reference>
<gene>
    <name evidence="2" type="ORF">HannXRQ_Chr15g0483341</name>
    <name evidence="1" type="ORF">HanXRQr2_Chr15g0701161</name>
</gene>
<dbReference type="Gramene" id="mRNA:HanXRQr2_Chr15g0701161">
    <property type="protein sequence ID" value="CDS:HanXRQr2_Chr15g0701161.1"/>
    <property type="gene ID" value="HanXRQr2_Chr15g0701161"/>
</dbReference>
<dbReference type="Proteomes" id="UP000215914">
    <property type="component" value="Chromosome 15"/>
</dbReference>
<reference evidence="1" key="3">
    <citation type="submission" date="2020-06" db="EMBL/GenBank/DDBJ databases">
        <title>Helianthus annuus Genome sequencing and assembly Release 2.</title>
        <authorList>
            <person name="Gouzy J."/>
            <person name="Langlade N."/>
            <person name="Munos S."/>
        </authorList>
    </citation>
    <scope>NUCLEOTIDE SEQUENCE</scope>
    <source>
        <tissue evidence="1">Leaves</tissue>
    </source>
</reference>
<evidence type="ECO:0000313" key="1">
    <source>
        <dbReference type="EMBL" id="KAF5765216.1"/>
    </source>
</evidence>
<sequence length="52" mass="5994">MIFLHFLHGILNNEIKLLSALSLMHPSFHFLRSSTHVSLLCLLRFVTVVPSY</sequence>
<evidence type="ECO:0000313" key="2">
    <source>
        <dbReference type="EMBL" id="OTF95459.1"/>
    </source>
</evidence>
<proteinExistence type="predicted"/>
<reference evidence="2" key="2">
    <citation type="submission" date="2017-02" db="EMBL/GenBank/DDBJ databases">
        <title>Sunflower complete genome.</title>
        <authorList>
            <person name="Langlade N."/>
            <person name="Munos S."/>
        </authorList>
    </citation>
    <scope>NUCLEOTIDE SEQUENCE [LARGE SCALE GENOMIC DNA]</scope>
    <source>
        <tissue evidence="2">Leaves</tissue>
    </source>
</reference>
<name>A0A251S9D0_HELAN</name>
<dbReference type="InParanoid" id="A0A251S9D0"/>
<dbReference type="EMBL" id="CM007904">
    <property type="protein sequence ID" value="OTF95459.1"/>
    <property type="molecule type" value="Genomic_DNA"/>
</dbReference>
<protein>
    <submittedName>
        <fullName evidence="2">Uncharacterized protein</fullName>
    </submittedName>
</protein>
<organism evidence="2 3">
    <name type="scientific">Helianthus annuus</name>
    <name type="common">Common sunflower</name>
    <dbReference type="NCBI Taxonomy" id="4232"/>
    <lineage>
        <taxon>Eukaryota</taxon>
        <taxon>Viridiplantae</taxon>
        <taxon>Streptophyta</taxon>
        <taxon>Embryophyta</taxon>
        <taxon>Tracheophyta</taxon>
        <taxon>Spermatophyta</taxon>
        <taxon>Magnoliopsida</taxon>
        <taxon>eudicotyledons</taxon>
        <taxon>Gunneridae</taxon>
        <taxon>Pentapetalae</taxon>
        <taxon>asterids</taxon>
        <taxon>campanulids</taxon>
        <taxon>Asterales</taxon>
        <taxon>Asteraceae</taxon>
        <taxon>Asteroideae</taxon>
        <taxon>Heliantheae alliance</taxon>
        <taxon>Heliantheae</taxon>
        <taxon>Helianthus</taxon>
    </lineage>
</organism>
<evidence type="ECO:0000313" key="3">
    <source>
        <dbReference type="Proteomes" id="UP000215914"/>
    </source>
</evidence>
<keyword evidence="3" id="KW-1185">Reference proteome</keyword>
<dbReference type="AlphaFoldDB" id="A0A251S9D0"/>
<dbReference type="EMBL" id="MNCJ02000330">
    <property type="protein sequence ID" value="KAF5765216.1"/>
    <property type="molecule type" value="Genomic_DNA"/>
</dbReference>
<accession>A0A251S9D0</accession>